<feature type="region of interest" description="Disordered" evidence="1">
    <location>
        <begin position="173"/>
        <end position="232"/>
    </location>
</feature>
<gene>
    <name evidence="2" type="ORF">HNY73_010407</name>
</gene>
<reference evidence="2" key="2">
    <citation type="submission" date="2020-06" db="EMBL/GenBank/DDBJ databases">
        <authorList>
            <person name="Sheffer M."/>
        </authorList>
    </citation>
    <scope>NUCLEOTIDE SEQUENCE</scope>
</reference>
<evidence type="ECO:0000313" key="3">
    <source>
        <dbReference type="Proteomes" id="UP000807504"/>
    </source>
</evidence>
<dbReference type="EMBL" id="JABXBU010000030">
    <property type="protein sequence ID" value="KAF8784767.1"/>
    <property type="molecule type" value="Genomic_DNA"/>
</dbReference>
<evidence type="ECO:0000256" key="1">
    <source>
        <dbReference type="SAM" id="MobiDB-lite"/>
    </source>
</evidence>
<proteinExistence type="predicted"/>
<dbReference type="Proteomes" id="UP000807504">
    <property type="component" value="Unassembled WGS sequence"/>
</dbReference>
<feature type="compositionally biased region" description="Polar residues" evidence="1">
    <location>
        <begin position="111"/>
        <end position="120"/>
    </location>
</feature>
<comment type="caution">
    <text evidence="2">The sequence shown here is derived from an EMBL/GenBank/DDBJ whole genome shotgun (WGS) entry which is preliminary data.</text>
</comment>
<feature type="region of interest" description="Disordered" evidence="1">
    <location>
        <begin position="111"/>
        <end position="153"/>
    </location>
</feature>
<feature type="compositionally biased region" description="Low complexity" evidence="1">
    <location>
        <begin position="199"/>
        <end position="211"/>
    </location>
</feature>
<reference evidence="2" key="1">
    <citation type="journal article" date="2020" name="bioRxiv">
        <title>Chromosome-level reference genome of the European wasp spider Argiope bruennichi: a resource for studies on range expansion and evolutionary adaptation.</title>
        <authorList>
            <person name="Sheffer M.M."/>
            <person name="Hoppe A."/>
            <person name="Krehenwinkel H."/>
            <person name="Uhl G."/>
            <person name="Kuss A.W."/>
            <person name="Jensen L."/>
            <person name="Jensen C."/>
            <person name="Gillespie R.G."/>
            <person name="Hoff K.J."/>
            <person name="Prost S."/>
        </authorList>
    </citation>
    <scope>NUCLEOTIDE SEQUENCE</scope>
</reference>
<feature type="compositionally biased region" description="Polar residues" evidence="1">
    <location>
        <begin position="143"/>
        <end position="152"/>
    </location>
</feature>
<name>A0A8T0F105_ARGBR</name>
<accession>A0A8T0F105</accession>
<evidence type="ECO:0000313" key="2">
    <source>
        <dbReference type="EMBL" id="KAF8784767.1"/>
    </source>
</evidence>
<keyword evidence="3" id="KW-1185">Reference proteome</keyword>
<protein>
    <submittedName>
        <fullName evidence="2">Uncharacterized protein</fullName>
    </submittedName>
</protein>
<feature type="compositionally biased region" description="Basic residues" evidence="1">
    <location>
        <begin position="126"/>
        <end position="142"/>
    </location>
</feature>
<sequence>MIAAPVFRGEFPVETYAHKSLNYCRGVISELDLESVSESELVSELKSQKVCEARRIKIKRNGQLIPTKHIILSFCALQLPKTILAGYARYKLQPLPTNKPQPDTNPCTLVITTTPQNLPSRATKDLKKKGKSKYKDRTKKTQSKMSPFSKETNLPKLTFNPAFGGTYSEVNAGKVKSSCPESPDPKSNIVPAMDEIPNSDTGSDMSTSSVSESDDILEYNMTESVESWRYQK</sequence>
<dbReference type="AlphaFoldDB" id="A0A8T0F105"/>
<organism evidence="2 3">
    <name type="scientific">Argiope bruennichi</name>
    <name type="common">Wasp spider</name>
    <name type="synonym">Aranea bruennichi</name>
    <dbReference type="NCBI Taxonomy" id="94029"/>
    <lineage>
        <taxon>Eukaryota</taxon>
        <taxon>Metazoa</taxon>
        <taxon>Ecdysozoa</taxon>
        <taxon>Arthropoda</taxon>
        <taxon>Chelicerata</taxon>
        <taxon>Arachnida</taxon>
        <taxon>Araneae</taxon>
        <taxon>Araneomorphae</taxon>
        <taxon>Entelegynae</taxon>
        <taxon>Araneoidea</taxon>
        <taxon>Araneidae</taxon>
        <taxon>Argiope</taxon>
    </lineage>
</organism>